<gene>
    <name evidence="2" type="ORF">NRE15_05145</name>
</gene>
<organism evidence="2 3">
    <name type="scientific">Fundicoccus culcitae</name>
    <dbReference type="NCBI Taxonomy" id="2969821"/>
    <lineage>
        <taxon>Bacteria</taxon>
        <taxon>Bacillati</taxon>
        <taxon>Bacillota</taxon>
        <taxon>Bacilli</taxon>
        <taxon>Lactobacillales</taxon>
        <taxon>Aerococcaceae</taxon>
        <taxon>Fundicoccus</taxon>
    </lineage>
</organism>
<sequence>MRVTNQFPEHFWWGAAASAPQTEGASDVDGKSPTTWDVWHEREPEAFFNQVGPDQTSDVYHRYREDVQLMKDMNLNSYRTSIAWARLLPDGKTLNEKAVAYYRDYFQTMRDKGIEPVINLFHFDMPWWMMELGGWENPAIVEHFAYYAKMAFEEFGDIVKYWATFNEPMVHIECGYLGDAHWPRVNDFKRAIQVGYHTLMAHFAAVRVYRQVGSDGKIGTILNLSPVYARSDAPEDQEAQRWADLFHTRSLLDPIALNTYPQELVAILKEHDLMPTLIDDHASLTQEKIDFLGVNYYQPLRVKARDEKALTLERPSSLYASYDWPEKKMNPYRGWEIYEKGIYDIAMRIKNDYGNIPWFISENGMGVAEEERFIDESGIVQDTYRIEFIRDHLSWLLKSIEEGSNCFGYHLWTFIDCWSWLNAYKNRYGYYRVDLENDLERTPKLSSFWLRDIIEKNQLDI</sequence>
<dbReference type="PANTHER" id="PTHR10353">
    <property type="entry name" value="GLYCOSYL HYDROLASE"/>
    <property type="match status" value="1"/>
</dbReference>
<dbReference type="Gene3D" id="3.20.20.80">
    <property type="entry name" value="Glycosidases"/>
    <property type="match status" value="1"/>
</dbReference>
<comment type="similarity">
    <text evidence="1">Belongs to the glycosyl hydrolase 1 family.</text>
</comment>
<evidence type="ECO:0000313" key="2">
    <source>
        <dbReference type="EMBL" id="UUX35468.1"/>
    </source>
</evidence>
<dbReference type="PRINTS" id="PR00131">
    <property type="entry name" value="GLHYDRLASE1"/>
</dbReference>
<protein>
    <submittedName>
        <fullName evidence="2">Glycoside hydrolase family 1 protein</fullName>
    </submittedName>
</protein>
<dbReference type="InterPro" id="IPR017853">
    <property type="entry name" value="GH"/>
</dbReference>
<keyword evidence="2" id="KW-0378">Hydrolase</keyword>
<evidence type="ECO:0000313" key="3">
    <source>
        <dbReference type="Proteomes" id="UP001315967"/>
    </source>
</evidence>
<dbReference type="Proteomes" id="UP001315967">
    <property type="component" value="Chromosome"/>
</dbReference>
<dbReference type="EMBL" id="CP102453">
    <property type="protein sequence ID" value="UUX35468.1"/>
    <property type="molecule type" value="Genomic_DNA"/>
</dbReference>
<keyword evidence="3" id="KW-1185">Reference proteome</keyword>
<dbReference type="PANTHER" id="PTHR10353:SF139">
    <property type="entry name" value="6-PHOSPHO-BETA-GLUCOSIDASE GMUD"/>
    <property type="match status" value="1"/>
</dbReference>
<dbReference type="SUPFAM" id="SSF51445">
    <property type="entry name" value="(Trans)glycosidases"/>
    <property type="match status" value="1"/>
</dbReference>
<accession>A0ABY5P9P3</accession>
<name>A0ABY5P9P3_9LACT</name>
<reference evidence="2 3" key="1">
    <citation type="submission" date="2022-08" db="EMBL/GenBank/DDBJ databases">
        <title>Aerococcaceae sp. nov isolated from spoiled eye mask.</title>
        <authorList>
            <person name="Zhou G."/>
            <person name="Xie X.-B."/>
            <person name="Shi Q.-S."/>
            <person name="Wang Y.-S."/>
            <person name="Wen X."/>
            <person name="Peng H."/>
            <person name="Yang X.-J."/>
            <person name="Tao H.-B."/>
            <person name="Huang X.-M."/>
        </authorList>
    </citation>
    <scope>NUCLEOTIDE SEQUENCE [LARGE SCALE GENOMIC DNA]</scope>
    <source>
        <strain evidence="3">DM20194951</strain>
    </source>
</reference>
<dbReference type="GO" id="GO:0016787">
    <property type="term" value="F:hydrolase activity"/>
    <property type="evidence" value="ECO:0007669"/>
    <property type="project" value="UniProtKB-KW"/>
</dbReference>
<dbReference type="InterPro" id="IPR001360">
    <property type="entry name" value="Glyco_hydro_1"/>
</dbReference>
<proteinExistence type="inferred from homology"/>
<dbReference type="Pfam" id="PF00232">
    <property type="entry name" value="Glyco_hydro_1"/>
    <property type="match status" value="1"/>
</dbReference>
<evidence type="ECO:0000256" key="1">
    <source>
        <dbReference type="RuleBase" id="RU003690"/>
    </source>
</evidence>